<evidence type="ECO:0000313" key="2">
    <source>
        <dbReference type="EMBL" id="RZC82251.1"/>
    </source>
</evidence>
<feature type="compositionally biased region" description="Polar residues" evidence="1">
    <location>
        <begin position="34"/>
        <end position="44"/>
    </location>
</feature>
<evidence type="ECO:0000256" key="1">
    <source>
        <dbReference type="SAM" id="MobiDB-lite"/>
    </source>
</evidence>
<protein>
    <submittedName>
        <fullName evidence="2">Uncharacterized protein</fullName>
    </submittedName>
</protein>
<reference evidence="2 3" key="1">
    <citation type="journal article" date="2018" name="Science">
        <title>The opium poppy genome and morphinan production.</title>
        <authorList>
            <person name="Guo L."/>
            <person name="Winzer T."/>
            <person name="Yang X."/>
            <person name="Li Y."/>
            <person name="Ning Z."/>
            <person name="He Z."/>
            <person name="Teodor R."/>
            <person name="Lu Y."/>
            <person name="Bowser T.A."/>
            <person name="Graham I.A."/>
            <person name="Ye K."/>
        </authorList>
    </citation>
    <scope>NUCLEOTIDE SEQUENCE [LARGE SCALE GENOMIC DNA]</scope>
    <source>
        <strain evidence="3">cv. HN1</strain>
        <tissue evidence="2">Leaves</tissue>
    </source>
</reference>
<proteinExistence type="predicted"/>
<dbReference type="AlphaFoldDB" id="A0A4Y7LD95"/>
<name>A0A4Y7LD95_PAPSO</name>
<dbReference type="Gramene" id="RZC82251">
    <property type="protein sequence ID" value="RZC82251"/>
    <property type="gene ID" value="C5167_045038"/>
</dbReference>
<dbReference type="EMBL" id="CM010725">
    <property type="protein sequence ID" value="RZC82251.1"/>
    <property type="molecule type" value="Genomic_DNA"/>
</dbReference>
<feature type="region of interest" description="Disordered" evidence="1">
    <location>
        <begin position="33"/>
        <end position="52"/>
    </location>
</feature>
<accession>A0A4Y7LD95</accession>
<gene>
    <name evidence="2" type="ORF">C5167_045038</name>
</gene>
<sequence length="133" mass="15100">MEDVRIQLLIQIFLAVLCGFEARPVSFCRRHVSPASNNNGSPRQSIRRRNPDYPFKPPKKGTFLEGIYDLSEKVRPFLDLWVIGELIGAVKIMHQQISDAFGNDCINSRLKQNSQRLGPSGVECNSPLALWIY</sequence>
<organism evidence="2 3">
    <name type="scientific">Papaver somniferum</name>
    <name type="common">Opium poppy</name>
    <dbReference type="NCBI Taxonomy" id="3469"/>
    <lineage>
        <taxon>Eukaryota</taxon>
        <taxon>Viridiplantae</taxon>
        <taxon>Streptophyta</taxon>
        <taxon>Embryophyta</taxon>
        <taxon>Tracheophyta</taxon>
        <taxon>Spermatophyta</taxon>
        <taxon>Magnoliopsida</taxon>
        <taxon>Ranunculales</taxon>
        <taxon>Papaveraceae</taxon>
        <taxon>Papaveroideae</taxon>
        <taxon>Papaver</taxon>
    </lineage>
</organism>
<evidence type="ECO:0000313" key="3">
    <source>
        <dbReference type="Proteomes" id="UP000316621"/>
    </source>
</evidence>
<keyword evidence="3" id="KW-1185">Reference proteome</keyword>
<dbReference type="Proteomes" id="UP000316621">
    <property type="component" value="Chromosome 11"/>
</dbReference>